<dbReference type="OrthoDB" id="1732493at2759"/>
<dbReference type="EMBL" id="CAJGYO010000018">
    <property type="protein sequence ID" value="CAD6335734.1"/>
    <property type="molecule type" value="Genomic_DNA"/>
</dbReference>
<feature type="compositionally biased region" description="Polar residues" evidence="1">
    <location>
        <begin position="239"/>
        <end position="248"/>
    </location>
</feature>
<feature type="compositionally biased region" description="Low complexity" evidence="1">
    <location>
        <begin position="226"/>
        <end position="238"/>
    </location>
</feature>
<dbReference type="InterPro" id="IPR011009">
    <property type="entry name" value="Kinase-like_dom_sf"/>
</dbReference>
<name>A0A811S3V0_9POAL</name>
<proteinExistence type="predicted"/>
<feature type="compositionally biased region" description="Low complexity" evidence="1">
    <location>
        <begin position="164"/>
        <end position="175"/>
    </location>
</feature>
<dbReference type="AlphaFoldDB" id="A0A811S3V0"/>
<sequence length="269" mass="29181">MFFGKTLMHGSGEKDQLLKIFTLFGSPPDDYWRKMNLSPSLKPPEPYKSTTAERFRDLPPSTIGLLATLLALDPAARGTAGQALQSSFFSTPPLPCDLSALPVVVEEEVGARKRRLPLVIRVKPGVPFNLFQDQEDDEWTDDELTDTENSGQEPVTNTGNPGQESAAANSSSSAHESSEKTIVNASSSTVAKRFSASPVVQEASPVQKPAQDQKQLPTANATHSPTTQAATTMARTTTWSRLRTTMEATTAWRRRRPKASRCPVAAATP</sequence>
<feature type="compositionally biased region" description="Polar residues" evidence="1">
    <location>
        <begin position="149"/>
        <end position="163"/>
    </location>
</feature>
<protein>
    <submittedName>
        <fullName evidence="2">Uncharacterized protein</fullName>
    </submittedName>
</protein>
<evidence type="ECO:0000256" key="1">
    <source>
        <dbReference type="SAM" id="MobiDB-lite"/>
    </source>
</evidence>
<gene>
    <name evidence="2" type="ORF">NCGR_LOCUS59832</name>
</gene>
<comment type="caution">
    <text evidence="2">The sequence shown here is derived from an EMBL/GenBank/DDBJ whole genome shotgun (WGS) entry which is preliminary data.</text>
</comment>
<dbReference type="SUPFAM" id="SSF56112">
    <property type="entry name" value="Protein kinase-like (PK-like)"/>
    <property type="match status" value="1"/>
</dbReference>
<feature type="region of interest" description="Disordered" evidence="1">
    <location>
        <begin position="196"/>
        <end position="269"/>
    </location>
</feature>
<keyword evidence="3" id="KW-1185">Reference proteome</keyword>
<feature type="region of interest" description="Disordered" evidence="1">
    <location>
        <begin position="132"/>
        <end position="184"/>
    </location>
</feature>
<dbReference type="Gene3D" id="1.10.510.10">
    <property type="entry name" value="Transferase(Phosphotransferase) domain 1"/>
    <property type="match status" value="1"/>
</dbReference>
<evidence type="ECO:0000313" key="2">
    <source>
        <dbReference type="EMBL" id="CAD6335734.1"/>
    </source>
</evidence>
<evidence type="ECO:0000313" key="3">
    <source>
        <dbReference type="Proteomes" id="UP000604825"/>
    </source>
</evidence>
<dbReference type="Proteomes" id="UP000604825">
    <property type="component" value="Unassembled WGS sequence"/>
</dbReference>
<organism evidence="2 3">
    <name type="scientific">Miscanthus lutarioriparius</name>
    <dbReference type="NCBI Taxonomy" id="422564"/>
    <lineage>
        <taxon>Eukaryota</taxon>
        <taxon>Viridiplantae</taxon>
        <taxon>Streptophyta</taxon>
        <taxon>Embryophyta</taxon>
        <taxon>Tracheophyta</taxon>
        <taxon>Spermatophyta</taxon>
        <taxon>Magnoliopsida</taxon>
        <taxon>Liliopsida</taxon>
        <taxon>Poales</taxon>
        <taxon>Poaceae</taxon>
        <taxon>PACMAD clade</taxon>
        <taxon>Panicoideae</taxon>
        <taxon>Andropogonodae</taxon>
        <taxon>Andropogoneae</taxon>
        <taxon>Saccharinae</taxon>
        <taxon>Miscanthus</taxon>
    </lineage>
</organism>
<reference evidence="2" key="1">
    <citation type="submission" date="2020-10" db="EMBL/GenBank/DDBJ databases">
        <authorList>
            <person name="Han B."/>
            <person name="Lu T."/>
            <person name="Zhao Q."/>
            <person name="Huang X."/>
            <person name="Zhao Y."/>
        </authorList>
    </citation>
    <scope>NUCLEOTIDE SEQUENCE</scope>
</reference>
<feature type="compositionally biased region" description="Polar residues" evidence="1">
    <location>
        <begin position="210"/>
        <end position="225"/>
    </location>
</feature>
<accession>A0A811S3V0</accession>
<feature type="compositionally biased region" description="Acidic residues" evidence="1">
    <location>
        <begin position="133"/>
        <end position="146"/>
    </location>
</feature>